<organism evidence="1 2">
    <name type="scientific">Synechococcus phage S-H9-1</name>
    <dbReference type="NCBI Taxonomy" id="2783674"/>
    <lineage>
        <taxon>Viruses</taxon>
        <taxon>Duplodnaviria</taxon>
        <taxon>Heunggongvirae</taxon>
        <taxon>Uroviricota</taxon>
        <taxon>Caudoviricetes</taxon>
        <taxon>Pantevenvirales</taxon>
        <taxon>Kyanoviridae</taxon>
        <taxon>Scyllavirus</taxon>
        <taxon>Scyllavirus aitchnine</taxon>
    </lineage>
</organism>
<proteinExistence type="predicted"/>
<accession>A0A873WDE9</accession>
<dbReference type="RefSeq" id="YP_010669549.1">
    <property type="nucleotide sequence ID" value="NC_070961.1"/>
</dbReference>
<dbReference type="KEGG" id="vg:77945732"/>
<evidence type="ECO:0000313" key="2">
    <source>
        <dbReference type="Proteomes" id="UP000663288"/>
    </source>
</evidence>
<dbReference type="GeneID" id="77945732"/>
<dbReference type="Proteomes" id="UP000663288">
    <property type="component" value="Segment"/>
</dbReference>
<dbReference type="EMBL" id="MW117966">
    <property type="protein sequence ID" value="QPB08133.1"/>
    <property type="molecule type" value="Genomic_DNA"/>
</dbReference>
<reference evidence="1" key="1">
    <citation type="submission" date="2020-10" db="EMBL/GenBank/DDBJ databases">
        <title>The Isolation and Genome Sequence of a Novel Cyanophage S-H9-1 from the Yellow Sea, China.</title>
        <authorList>
            <person name="Jiang T."/>
        </authorList>
    </citation>
    <scope>NUCLEOTIDE SEQUENCE</scope>
</reference>
<name>A0A873WDE9_9CAUD</name>
<evidence type="ECO:0000313" key="1">
    <source>
        <dbReference type="EMBL" id="QPB08133.1"/>
    </source>
</evidence>
<keyword evidence="2" id="KW-1185">Reference proteome</keyword>
<protein>
    <submittedName>
        <fullName evidence="1">Uncharacterized protein</fullName>
    </submittedName>
</protein>
<sequence>MSANQKGNWCIFYRKLSDPHVWHTMKTWRKDGVLVSAKTYNDVYKFDRYREAWDFAKNLITGNGTTPVYDAEVKRVCRAKGEAFYLSGN</sequence>